<evidence type="ECO:0000313" key="2">
    <source>
        <dbReference type="EMBL" id="GFG55004.1"/>
    </source>
</evidence>
<organism evidence="2 3">
    <name type="scientific">Mycolicibacterium agri</name>
    <name type="common">Mycobacterium agri</name>
    <dbReference type="NCBI Taxonomy" id="36811"/>
    <lineage>
        <taxon>Bacteria</taxon>
        <taxon>Bacillati</taxon>
        <taxon>Actinomycetota</taxon>
        <taxon>Actinomycetes</taxon>
        <taxon>Mycobacteriales</taxon>
        <taxon>Mycobacteriaceae</taxon>
        <taxon>Mycolicibacterium</taxon>
    </lineage>
</organism>
<dbReference type="PANTHER" id="PTHR40106">
    <property type="entry name" value="INNER MEMBRANE PROTEIN RCLC"/>
    <property type="match status" value="1"/>
</dbReference>
<feature type="transmembrane region" description="Helical" evidence="1">
    <location>
        <begin position="21"/>
        <end position="42"/>
    </location>
</feature>
<gene>
    <name evidence="2" type="ORF">MAGR_64450</name>
</gene>
<dbReference type="GO" id="GO:0005886">
    <property type="term" value="C:plasma membrane"/>
    <property type="evidence" value="ECO:0007669"/>
    <property type="project" value="TreeGrafter"/>
</dbReference>
<comment type="caution">
    <text evidence="2">The sequence shown here is derived from an EMBL/GenBank/DDBJ whole genome shotgun (WGS) entry which is preliminary data.</text>
</comment>
<dbReference type="AlphaFoldDB" id="A0A7I9WBH5"/>
<dbReference type="Proteomes" id="UP000465302">
    <property type="component" value="Unassembled WGS sequence"/>
</dbReference>
<dbReference type="RefSeq" id="WP_371871132.1">
    <property type="nucleotide sequence ID" value="NZ_BLKS01000003.1"/>
</dbReference>
<feature type="transmembrane region" description="Helical" evidence="1">
    <location>
        <begin position="62"/>
        <end position="89"/>
    </location>
</feature>
<feature type="transmembrane region" description="Helical" evidence="1">
    <location>
        <begin position="138"/>
        <end position="157"/>
    </location>
</feature>
<evidence type="ECO:0000313" key="3">
    <source>
        <dbReference type="Proteomes" id="UP000465302"/>
    </source>
</evidence>
<name>A0A7I9WBH5_MYCAG</name>
<dbReference type="GO" id="GO:1901530">
    <property type="term" value="P:response to hypochlorite"/>
    <property type="evidence" value="ECO:0007669"/>
    <property type="project" value="TreeGrafter"/>
</dbReference>
<sequence length="165" mass="17792">MTVSTSSIIERALPLSASDKIAAMLGRYGLVIVIGWIGALKFANFEAHQIQPLVANSPFMGWLYNFLPVYTFSALLGVFEVTAAVLLAIKPIAPRLSILGSLMAIVLFVFTVSFLFSTPGVSEPAGGEFPAISLTAEFLLKDIPLLGLSFWTLSDALRASQRRRG</sequence>
<dbReference type="PANTHER" id="PTHR40106:SF1">
    <property type="entry name" value="INNER MEMBRANE PROTEIN RCLC"/>
    <property type="match status" value="1"/>
</dbReference>
<dbReference type="EMBL" id="BLKS01000003">
    <property type="protein sequence ID" value="GFG55004.1"/>
    <property type="molecule type" value="Genomic_DNA"/>
</dbReference>
<dbReference type="InterPro" id="IPR016865">
    <property type="entry name" value="RclC"/>
</dbReference>
<dbReference type="Pfam" id="PF04224">
    <property type="entry name" value="DUF417"/>
    <property type="match status" value="1"/>
</dbReference>
<protein>
    <submittedName>
        <fullName evidence="2">Membrane protein</fullName>
    </submittedName>
</protein>
<keyword evidence="1" id="KW-1133">Transmembrane helix</keyword>
<reference evidence="2 3" key="1">
    <citation type="journal article" date="2019" name="Emerg. Microbes Infect.">
        <title>Comprehensive subspecies identification of 175 nontuberculous mycobacteria species based on 7547 genomic profiles.</title>
        <authorList>
            <person name="Matsumoto Y."/>
            <person name="Kinjo T."/>
            <person name="Motooka D."/>
            <person name="Nabeya D."/>
            <person name="Jung N."/>
            <person name="Uechi K."/>
            <person name="Horii T."/>
            <person name="Iida T."/>
            <person name="Fujita J."/>
            <person name="Nakamura S."/>
        </authorList>
    </citation>
    <scope>NUCLEOTIDE SEQUENCE [LARGE SCALE GENOMIC DNA]</scope>
    <source>
        <strain evidence="2 3">JCM 6377</strain>
    </source>
</reference>
<dbReference type="PIRSF" id="PIRSF028065">
    <property type="entry name" value="UCP028065"/>
    <property type="match status" value="1"/>
</dbReference>
<accession>A0A7I9WBH5</accession>
<keyword evidence="1" id="KW-0812">Transmembrane</keyword>
<evidence type="ECO:0000256" key="1">
    <source>
        <dbReference type="SAM" id="Phobius"/>
    </source>
</evidence>
<keyword evidence="1" id="KW-0472">Membrane</keyword>
<dbReference type="InterPro" id="IPR007339">
    <property type="entry name" value="RclC-like"/>
</dbReference>
<feature type="transmembrane region" description="Helical" evidence="1">
    <location>
        <begin position="96"/>
        <end position="118"/>
    </location>
</feature>
<proteinExistence type="predicted"/>